<dbReference type="EMBL" id="JBHTJG010000003">
    <property type="protein sequence ID" value="MFD0946490.1"/>
    <property type="molecule type" value="Genomic_DNA"/>
</dbReference>
<dbReference type="InterPro" id="IPR006175">
    <property type="entry name" value="YjgF/YER057c/UK114"/>
</dbReference>
<dbReference type="RefSeq" id="WP_264943858.1">
    <property type="nucleotide sequence ID" value="NZ_JAPDRA010000003.1"/>
</dbReference>
<evidence type="ECO:0000256" key="1">
    <source>
        <dbReference type="ARBA" id="ARBA00010552"/>
    </source>
</evidence>
<dbReference type="Gene3D" id="3.30.1330.40">
    <property type="entry name" value="RutC-like"/>
    <property type="match status" value="1"/>
</dbReference>
<dbReference type="PANTHER" id="PTHR11803">
    <property type="entry name" value="2-IMINOBUTANOATE/2-IMINOPROPANOATE DEAMINASE RIDA"/>
    <property type="match status" value="1"/>
</dbReference>
<sequence length="140" mass="15197">MLTTDERAARPGGRDHVHPNMQIAYERAGVPSAYEVDGWVFLTGVVAARGEDEGGDLKPGFERTFRQLGEVLAMAGCSWANVVKMTSFHIDIARELPVMAEVRLRYVAPPYHAWSVIGAASLANPAGFCEIEVTARKPAA</sequence>
<name>A0ABW3H4U2_9SPHN</name>
<accession>A0ABW3H4U2</accession>
<dbReference type="PANTHER" id="PTHR11803:SF58">
    <property type="entry name" value="PROTEIN HMF1-RELATED"/>
    <property type="match status" value="1"/>
</dbReference>
<evidence type="ECO:0000313" key="2">
    <source>
        <dbReference type="EMBL" id="MFD0946490.1"/>
    </source>
</evidence>
<dbReference type="Proteomes" id="UP001596977">
    <property type="component" value="Unassembled WGS sequence"/>
</dbReference>
<evidence type="ECO:0000313" key="3">
    <source>
        <dbReference type="Proteomes" id="UP001596977"/>
    </source>
</evidence>
<reference evidence="3" key="1">
    <citation type="journal article" date="2019" name="Int. J. Syst. Evol. Microbiol.">
        <title>The Global Catalogue of Microorganisms (GCM) 10K type strain sequencing project: providing services to taxonomists for standard genome sequencing and annotation.</title>
        <authorList>
            <consortium name="The Broad Institute Genomics Platform"/>
            <consortium name="The Broad Institute Genome Sequencing Center for Infectious Disease"/>
            <person name="Wu L."/>
            <person name="Ma J."/>
        </authorList>
    </citation>
    <scope>NUCLEOTIDE SEQUENCE [LARGE SCALE GENOMIC DNA]</scope>
    <source>
        <strain evidence="3">CCUG 62982</strain>
    </source>
</reference>
<gene>
    <name evidence="2" type="ORF">ACFQ1E_09095</name>
</gene>
<dbReference type="SUPFAM" id="SSF55298">
    <property type="entry name" value="YjgF-like"/>
    <property type="match status" value="1"/>
</dbReference>
<comment type="similarity">
    <text evidence="1">Belongs to the RutC family.</text>
</comment>
<proteinExistence type="inferred from homology"/>
<dbReference type="GO" id="GO:0016787">
    <property type="term" value="F:hydrolase activity"/>
    <property type="evidence" value="ECO:0007669"/>
    <property type="project" value="UniProtKB-KW"/>
</dbReference>
<keyword evidence="3" id="KW-1185">Reference proteome</keyword>
<organism evidence="2 3">
    <name type="scientific">Sphingomonas canadensis</name>
    <dbReference type="NCBI Taxonomy" id="1219257"/>
    <lineage>
        <taxon>Bacteria</taxon>
        <taxon>Pseudomonadati</taxon>
        <taxon>Pseudomonadota</taxon>
        <taxon>Alphaproteobacteria</taxon>
        <taxon>Sphingomonadales</taxon>
        <taxon>Sphingomonadaceae</taxon>
        <taxon>Sphingomonas</taxon>
    </lineage>
</organism>
<comment type="caution">
    <text evidence="2">The sequence shown here is derived from an EMBL/GenBank/DDBJ whole genome shotgun (WGS) entry which is preliminary data.</text>
</comment>
<dbReference type="Pfam" id="PF01042">
    <property type="entry name" value="Ribonuc_L-PSP"/>
    <property type="match status" value="1"/>
</dbReference>
<keyword evidence="2" id="KW-0378">Hydrolase</keyword>
<protein>
    <submittedName>
        <fullName evidence="2">Rid family hydrolase</fullName>
    </submittedName>
</protein>
<dbReference type="InterPro" id="IPR035959">
    <property type="entry name" value="RutC-like_sf"/>
</dbReference>